<keyword evidence="1" id="KW-1185">Reference proteome</keyword>
<evidence type="ECO:0000313" key="1">
    <source>
        <dbReference type="Proteomes" id="UP000095283"/>
    </source>
</evidence>
<accession>A0A1I7WTT1</accession>
<reference evidence="2" key="1">
    <citation type="submission" date="2016-11" db="UniProtKB">
        <authorList>
            <consortium name="WormBaseParasite"/>
        </authorList>
    </citation>
    <scope>IDENTIFICATION</scope>
</reference>
<name>A0A1I7WTT1_HETBA</name>
<organism evidence="1 2">
    <name type="scientific">Heterorhabditis bacteriophora</name>
    <name type="common">Entomopathogenic nematode worm</name>
    <dbReference type="NCBI Taxonomy" id="37862"/>
    <lineage>
        <taxon>Eukaryota</taxon>
        <taxon>Metazoa</taxon>
        <taxon>Ecdysozoa</taxon>
        <taxon>Nematoda</taxon>
        <taxon>Chromadorea</taxon>
        <taxon>Rhabditida</taxon>
        <taxon>Rhabditina</taxon>
        <taxon>Rhabditomorpha</taxon>
        <taxon>Strongyloidea</taxon>
        <taxon>Heterorhabditidae</taxon>
        <taxon>Heterorhabditis</taxon>
    </lineage>
</organism>
<dbReference type="AlphaFoldDB" id="A0A1I7WTT1"/>
<evidence type="ECO:0000313" key="2">
    <source>
        <dbReference type="WBParaSite" id="Hba_08521"/>
    </source>
</evidence>
<protein>
    <submittedName>
        <fullName evidence="2">Uncharacterized protein</fullName>
    </submittedName>
</protein>
<proteinExistence type="predicted"/>
<dbReference type="Proteomes" id="UP000095283">
    <property type="component" value="Unplaced"/>
</dbReference>
<dbReference type="WBParaSite" id="Hba_08521">
    <property type="protein sequence ID" value="Hba_08521"/>
    <property type="gene ID" value="Hba_08521"/>
</dbReference>
<sequence>MSTSNYNNSYHNNNELLEYEEVMEVDQSISNISTLTNSSSPNKNKNKNKSIDELLIDLKEIHIQNTKKLKRILKENVFMFNIDGSSHFVNTELVYANLFPEDKEIKIKK</sequence>